<proteinExistence type="predicted"/>
<keyword evidence="1" id="KW-1133">Transmembrane helix</keyword>
<comment type="caution">
    <text evidence="2">The sequence shown here is derived from an EMBL/GenBank/DDBJ whole genome shotgun (WGS) entry which is preliminary data.</text>
</comment>
<evidence type="ECO:0000313" key="2">
    <source>
        <dbReference type="EMBL" id="KKR01298.1"/>
    </source>
</evidence>
<reference evidence="2 3" key="1">
    <citation type="journal article" date="2015" name="Nature">
        <title>rRNA introns, odd ribosomes, and small enigmatic genomes across a large radiation of phyla.</title>
        <authorList>
            <person name="Brown C.T."/>
            <person name="Hug L.A."/>
            <person name="Thomas B.C."/>
            <person name="Sharon I."/>
            <person name="Castelle C.J."/>
            <person name="Singh A."/>
            <person name="Wilkins M.J."/>
            <person name="Williams K.H."/>
            <person name="Banfield J.F."/>
        </authorList>
    </citation>
    <scope>NUCLEOTIDE SEQUENCE [LARGE SCALE GENOMIC DNA]</scope>
</reference>
<protein>
    <submittedName>
        <fullName evidence="2">Uncharacterized protein</fullName>
    </submittedName>
</protein>
<name>A0A0G0MDN4_9BACT</name>
<dbReference type="STRING" id="1618574.UT24_C0005G0007"/>
<organism evidence="2 3">
    <name type="scientific">Candidatus Woesebacteria bacterium GW2011_GWB1_39_12</name>
    <dbReference type="NCBI Taxonomy" id="1618574"/>
    <lineage>
        <taxon>Bacteria</taxon>
        <taxon>Candidatus Woeseibacteriota</taxon>
    </lineage>
</organism>
<dbReference type="Proteomes" id="UP000033881">
    <property type="component" value="Unassembled WGS sequence"/>
</dbReference>
<evidence type="ECO:0000313" key="3">
    <source>
        <dbReference type="Proteomes" id="UP000033881"/>
    </source>
</evidence>
<evidence type="ECO:0000256" key="1">
    <source>
        <dbReference type="SAM" id="Phobius"/>
    </source>
</evidence>
<gene>
    <name evidence="2" type="ORF">UT24_C0005G0007</name>
</gene>
<keyword evidence="1" id="KW-0472">Membrane</keyword>
<sequence length="201" mass="20734">MNPLISQQLLAQNIRNPAIDLGFTSGAEFLGRLIPALIGLGFVIGAIVFVFILIVGAIQWITSGGDKMRLEQARSRITSALVGVIILLAFFAILNLVECFFGIGLRRVRIGAFDIGFASTLICPQGGGGDGGGDGGSAPSGGNTACPCGGSCSGYYAVTDSVGRRTFAGGCYRCTSGGWVSVGGECGTLTCRDPGWECRNP</sequence>
<feature type="transmembrane region" description="Helical" evidence="1">
    <location>
        <begin position="77"/>
        <end position="97"/>
    </location>
</feature>
<dbReference type="AlphaFoldDB" id="A0A0G0MDN4"/>
<feature type="transmembrane region" description="Helical" evidence="1">
    <location>
        <begin position="33"/>
        <end position="56"/>
    </location>
</feature>
<keyword evidence="1" id="KW-0812">Transmembrane</keyword>
<dbReference type="EMBL" id="LBWB01000005">
    <property type="protein sequence ID" value="KKR01298.1"/>
    <property type="molecule type" value="Genomic_DNA"/>
</dbReference>
<accession>A0A0G0MDN4</accession>